<dbReference type="AlphaFoldDB" id="A0A8D9ES07"/>
<protein>
    <submittedName>
        <fullName evidence="1">Uncharacterized protein</fullName>
    </submittedName>
</protein>
<organism evidence="1">
    <name type="scientific">Cacopsylla melanoneura</name>
    <dbReference type="NCBI Taxonomy" id="428564"/>
    <lineage>
        <taxon>Eukaryota</taxon>
        <taxon>Metazoa</taxon>
        <taxon>Ecdysozoa</taxon>
        <taxon>Arthropoda</taxon>
        <taxon>Hexapoda</taxon>
        <taxon>Insecta</taxon>
        <taxon>Pterygota</taxon>
        <taxon>Neoptera</taxon>
        <taxon>Paraneoptera</taxon>
        <taxon>Hemiptera</taxon>
        <taxon>Sternorrhyncha</taxon>
        <taxon>Psylloidea</taxon>
        <taxon>Psyllidae</taxon>
        <taxon>Psyllinae</taxon>
        <taxon>Cacopsylla</taxon>
    </lineage>
</organism>
<sequence length="113" mass="12581">MVTSSFISSLFFLFNAESKWFRLIDRGWNNVGELLQFGNKEPVHIVGVRIEPASQLHAGVKLVLAIVDKTLCSKIKTGGYELNVSLPQRIVDNGFILFGQYRTGRVHQVSSSG</sequence>
<evidence type="ECO:0000313" key="1">
    <source>
        <dbReference type="EMBL" id="CAG6761910.1"/>
    </source>
</evidence>
<name>A0A8D9ES07_9HEMI</name>
<reference evidence="1" key="1">
    <citation type="submission" date="2021-05" db="EMBL/GenBank/DDBJ databases">
        <authorList>
            <person name="Alioto T."/>
            <person name="Alioto T."/>
            <person name="Gomez Garrido J."/>
        </authorList>
    </citation>
    <scope>NUCLEOTIDE SEQUENCE</scope>
</reference>
<dbReference type="EMBL" id="HBUF01560096">
    <property type="protein sequence ID" value="CAG6761907.1"/>
    <property type="molecule type" value="Transcribed_RNA"/>
</dbReference>
<dbReference type="EMBL" id="HBUF01560097">
    <property type="protein sequence ID" value="CAG6761910.1"/>
    <property type="molecule type" value="Transcribed_RNA"/>
</dbReference>
<proteinExistence type="predicted"/>
<dbReference type="EMBL" id="HBUF01560095">
    <property type="protein sequence ID" value="CAG6761904.1"/>
    <property type="molecule type" value="Transcribed_RNA"/>
</dbReference>
<accession>A0A8D9ES07</accession>